<protein>
    <submittedName>
        <fullName evidence="12">Uncharacterized protein</fullName>
    </submittedName>
</protein>
<dbReference type="GO" id="GO:0019369">
    <property type="term" value="P:arachidonate metabolic process"/>
    <property type="evidence" value="ECO:0007669"/>
    <property type="project" value="TreeGrafter"/>
</dbReference>
<dbReference type="PROSITE" id="PS00518">
    <property type="entry name" value="ZF_RING_1"/>
    <property type="match status" value="1"/>
</dbReference>
<dbReference type="Pfam" id="PF01734">
    <property type="entry name" value="Patatin"/>
    <property type="match status" value="1"/>
</dbReference>
<accession>A0AAJ0B3I2</accession>
<dbReference type="CDD" id="cd07199">
    <property type="entry name" value="Pat17_PNPLA8_PNPLA9_like"/>
    <property type="match status" value="1"/>
</dbReference>
<evidence type="ECO:0000313" key="13">
    <source>
        <dbReference type="Proteomes" id="UP001239445"/>
    </source>
</evidence>
<feature type="short sequence motif" description="GXGXXG" evidence="8">
    <location>
        <begin position="684"/>
        <end position="689"/>
    </location>
</feature>
<evidence type="ECO:0000256" key="3">
    <source>
        <dbReference type="ARBA" id="ARBA00022801"/>
    </source>
</evidence>
<dbReference type="GO" id="GO:0047499">
    <property type="term" value="F:calcium-independent phospholipase A2 activity"/>
    <property type="evidence" value="ECO:0007669"/>
    <property type="project" value="TreeGrafter"/>
</dbReference>
<keyword evidence="3 8" id="KW-0378">Hydrolase</keyword>
<keyword evidence="4" id="KW-0862">Zinc</keyword>
<evidence type="ECO:0000256" key="9">
    <source>
        <dbReference type="SAM" id="Coils"/>
    </source>
</evidence>
<dbReference type="InterPro" id="IPR017907">
    <property type="entry name" value="Znf_RING_CS"/>
</dbReference>
<dbReference type="InterPro" id="IPR001841">
    <property type="entry name" value="Znf_RING"/>
</dbReference>
<dbReference type="InterPro" id="IPR016035">
    <property type="entry name" value="Acyl_Trfase/lysoPLipase"/>
</dbReference>
<dbReference type="GO" id="GO:0016042">
    <property type="term" value="P:lipid catabolic process"/>
    <property type="evidence" value="ECO:0007669"/>
    <property type="project" value="UniProtKB-UniRule"/>
</dbReference>
<dbReference type="PANTHER" id="PTHR24185">
    <property type="entry name" value="CALCIUM-INDEPENDENT PHOSPHOLIPASE A2-GAMMA"/>
    <property type="match status" value="1"/>
</dbReference>
<evidence type="ECO:0000256" key="6">
    <source>
        <dbReference type="ARBA" id="ARBA00023098"/>
    </source>
</evidence>
<dbReference type="EMBL" id="MU839849">
    <property type="protein sequence ID" value="KAK1750124.1"/>
    <property type="molecule type" value="Genomic_DNA"/>
</dbReference>
<evidence type="ECO:0000256" key="1">
    <source>
        <dbReference type="ARBA" id="ARBA00022723"/>
    </source>
</evidence>
<evidence type="ECO:0000256" key="4">
    <source>
        <dbReference type="ARBA" id="ARBA00022833"/>
    </source>
</evidence>
<sequence>MSEKDESIFLMSQSVERYARWFSVNRTPNPNTENGEEAHLWLYDRFTRLCDPNRTGNRETQNIFPTFVSFIGSTAAGKSTILRAILMLGLLDGIDLDNTEAVVNLVDQAREGTISMPVPKSDSIDDASSPTTFGVHLYRDEGVTARPRPVPHRRTNSFGHGLQEPKYPLLLADCEGFDASVARPSGADAVDFVETDDAGVRKLPITAPCYGQNGQTGVDLFYARVLYVISDVVVYVTKDDNIMNSLQRILEWAASAMEKSYNQPARKTLIIVRNKEEKISQEGANMTDQAFKELYLHRHRDVLWRNSAVLRSFVEGHNAIVNPEERIEDNQKLYEVLFHKMHCCYIPDRGAPASLLGLPERANTVYQKLQALRAKIKGAAEEEQGLRATSFSEYNAPAMAHILGEVFDHFRQSEGPLDLYKASGGHNPTPQNMEEHLANLLRMTLDRPDQGIDAIDRHLTEAIALALLLRVTRGPPGTMRYPRDMFDRDMLSCWSTALELYLTKYDRCLHRWQVGRDQAVCTVRGRAQHDMHIGASPTQVQPGRFVGRSWSKPEKDGWIRNIGNRFVSFCHQLFPVHHTHHSQERPPKELLLGLRYEIHKGTREVLSGIRSNKTCLACLQAVPDHVLPCGHALCPTCVQELAKPSRYVECAFDVPSCIICGKHNIHQIQLKPRCAGVRILTLDGGGIRGIVELALLDRIRKAVGLDINIKEMFDLVVGTSTGGIIALGIAMTNESLESMLSFFQKAARDTFGNPNGGFKAAAKLGMLVGSFPSIYKQRDLEQQLQKFFGMTPLFAPATSGTFQSTARVAVTTAKDGPDGGSTQCLVANYNRPQGDWDYFEREDDPVLDMAVWEAGLATSAAPIFLPAFRKAKTNYVDGALYANCPARLALEEKDRIWHHDGASLDVLVSLGTGKQAKPFRAPGILSYSFFRPLIKSFENQINSAVKWDEVESASSPLARKRLYRLNPGIRSETGDYVDLDDHEDMAFLRRAIGDEGTLLQTSELETIQRIAHTLLANLFFFEPDDHTTSPGFLRGSIRCRLPHETPATTTLLGQKAISFHIAWATKEEAADVAMIPSGRWVPLRDESGREKPSDMMHEEVFEDGSRIRKFRLDCDLIMDADTKSYCVLAVLLSDCEQKLPISGFPATLLDLKERLAKMWV</sequence>
<feature type="domain" description="PNPLA" evidence="11">
    <location>
        <begin position="680"/>
        <end position="890"/>
    </location>
</feature>
<dbReference type="GO" id="GO:0016020">
    <property type="term" value="C:membrane"/>
    <property type="evidence" value="ECO:0007669"/>
    <property type="project" value="TreeGrafter"/>
</dbReference>
<dbReference type="InterPro" id="IPR002641">
    <property type="entry name" value="PNPLA_dom"/>
</dbReference>
<evidence type="ECO:0000256" key="5">
    <source>
        <dbReference type="ARBA" id="ARBA00022963"/>
    </source>
</evidence>
<keyword evidence="5 8" id="KW-0442">Lipid degradation</keyword>
<evidence type="ECO:0000259" key="10">
    <source>
        <dbReference type="PROSITE" id="PS50089"/>
    </source>
</evidence>
<dbReference type="Gene3D" id="3.40.1090.10">
    <property type="entry name" value="Cytosolic phospholipase A2 catalytic domain"/>
    <property type="match status" value="1"/>
</dbReference>
<comment type="caution">
    <text evidence="12">The sequence shown here is derived from an EMBL/GenBank/DDBJ whole genome shotgun (WGS) entry which is preliminary data.</text>
</comment>
<dbReference type="GO" id="GO:0008270">
    <property type="term" value="F:zinc ion binding"/>
    <property type="evidence" value="ECO:0007669"/>
    <property type="project" value="UniProtKB-KW"/>
</dbReference>
<feature type="short sequence motif" description="GXSXG" evidence="8">
    <location>
        <begin position="718"/>
        <end position="722"/>
    </location>
</feature>
<evidence type="ECO:0000259" key="11">
    <source>
        <dbReference type="PROSITE" id="PS51635"/>
    </source>
</evidence>
<dbReference type="InterPro" id="IPR027417">
    <property type="entry name" value="P-loop_NTPase"/>
</dbReference>
<dbReference type="PROSITE" id="PS51635">
    <property type="entry name" value="PNPLA"/>
    <property type="match status" value="1"/>
</dbReference>
<dbReference type="PANTHER" id="PTHR24185:SF1">
    <property type="entry name" value="CALCIUM-INDEPENDENT PHOSPHOLIPASE A2-GAMMA"/>
    <property type="match status" value="1"/>
</dbReference>
<dbReference type="Proteomes" id="UP001239445">
    <property type="component" value="Unassembled WGS sequence"/>
</dbReference>
<reference evidence="12" key="1">
    <citation type="submission" date="2023-06" db="EMBL/GenBank/DDBJ databases">
        <title>Genome-scale phylogeny and comparative genomics of the fungal order Sordariales.</title>
        <authorList>
            <consortium name="Lawrence Berkeley National Laboratory"/>
            <person name="Hensen N."/>
            <person name="Bonometti L."/>
            <person name="Westerberg I."/>
            <person name="Brannstrom I.O."/>
            <person name="Guillou S."/>
            <person name="Cros-Aarteil S."/>
            <person name="Calhoun S."/>
            <person name="Haridas S."/>
            <person name="Kuo A."/>
            <person name="Mondo S."/>
            <person name="Pangilinan J."/>
            <person name="Riley R."/>
            <person name="Labutti K."/>
            <person name="Andreopoulos B."/>
            <person name="Lipzen A."/>
            <person name="Chen C."/>
            <person name="Yanf M."/>
            <person name="Daum C."/>
            <person name="Ng V."/>
            <person name="Clum A."/>
            <person name="Steindorff A."/>
            <person name="Ohm R."/>
            <person name="Martin F."/>
            <person name="Silar P."/>
            <person name="Natvig D."/>
            <person name="Lalanne C."/>
            <person name="Gautier V."/>
            <person name="Ament-Velasquez S.L."/>
            <person name="Kruys A."/>
            <person name="Hutchinson M.I."/>
            <person name="Powell A.J."/>
            <person name="Barry K."/>
            <person name="Miller A.N."/>
            <person name="Grigoriev I.V."/>
            <person name="Debuchy R."/>
            <person name="Gladieux P."/>
            <person name="Thoren M.H."/>
            <person name="Johannesson H."/>
        </authorList>
    </citation>
    <scope>NUCLEOTIDE SEQUENCE</scope>
    <source>
        <strain evidence="12">PSN4</strain>
    </source>
</reference>
<proteinExistence type="predicted"/>
<feature type="short sequence motif" description="DGA/G" evidence="8">
    <location>
        <begin position="877"/>
        <end position="879"/>
    </location>
</feature>
<dbReference type="GO" id="GO:0046486">
    <property type="term" value="P:glycerolipid metabolic process"/>
    <property type="evidence" value="ECO:0007669"/>
    <property type="project" value="UniProtKB-ARBA"/>
</dbReference>
<dbReference type="AlphaFoldDB" id="A0AAJ0B3I2"/>
<evidence type="ECO:0000256" key="7">
    <source>
        <dbReference type="PROSITE-ProRule" id="PRU00175"/>
    </source>
</evidence>
<feature type="active site" description="Nucleophile" evidence="8">
    <location>
        <position position="720"/>
    </location>
</feature>
<name>A0AAJ0B3I2_9PEZI</name>
<evidence type="ECO:0000313" key="12">
    <source>
        <dbReference type="EMBL" id="KAK1750124.1"/>
    </source>
</evidence>
<feature type="coiled-coil region" evidence="9">
    <location>
        <begin position="362"/>
        <end position="389"/>
    </location>
</feature>
<keyword evidence="9" id="KW-0175">Coiled coil</keyword>
<keyword evidence="1" id="KW-0479">Metal-binding</keyword>
<dbReference type="SUPFAM" id="SSF52151">
    <property type="entry name" value="FabD/lysophospholipase-like"/>
    <property type="match status" value="1"/>
</dbReference>
<dbReference type="CDD" id="cd16449">
    <property type="entry name" value="RING-HC"/>
    <property type="match status" value="1"/>
</dbReference>
<keyword evidence="13" id="KW-1185">Reference proteome</keyword>
<organism evidence="12 13">
    <name type="scientific">Echria macrotheca</name>
    <dbReference type="NCBI Taxonomy" id="438768"/>
    <lineage>
        <taxon>Eukaryota</taxon>
        <taxon>Fungi</taxon>
        <taxon>Dikarya</taxon>
        <taxon>Ascomycota</taxon>
        <taxon>Pezizomycotina</taxon>
        <taxon>Sordariomycetes</taxon>
        <taxon>Sordariomycetidae</taxon>
        <taxon>Sordariales</taxon>
        <taxon>Schizotheciaceae</taxon>
        <taxon>Echria</taxon>
    </lineage>
</organism>
<feature type="active site" description="Proton acceptor" evidence="8">
    <location>
        <position position="877"/>
    </location>
</feature>
<feature type="domain" description="RING-type" evidence="10">
    <location>
        <begin position="615"/>
        <end position="653"/>
    </location>
</feature>
<keyword evidence="6 8" id="KW-0443">Lipid metabolism</keyword>
<keyword evidence="2 7" id="KW-0863">Zinc-finger</keyword>
<dbReference type="PROSITE" id="PS50089">
    <property type="entry name" value="ZF_RING_2"/>
    <property type="match status" value="1"/>
</dbReference>
<evidence type="ECO:0000256" key="2">
    <source>
        <dbReference type="ARBA" id="ARBA00022771"/>
    </source>
</evidence>
<evidence type="ECO:0000256" key="8">
    <source>
        <dbReference type="PROSITE-ProRule" id="PRU01161"/>
    </source>
</evidence>
<dbReference type="SUPFAM" id="SSF52540">
    <property type="entry name" value="P-loop containing nucleoside triphosphate hydrolases"/>
    <property type="match status" value="1"/>
</dbReference>
<gene>
    <name evidence="12" type="ORF">QBC47DRAFT_407352</name>
</gene>